<evidence type="ECO:0000313" key="1">
    <source>
        <dbReference type="EMBL" id="KYP74358.1"/>
    </source>
</evidence>
<dbReference type="AlphaFoldDB" id="A0A151U540"/>
<dbReference type="PANTHER" id="PTHR11439">
    <property type="entry name" value="GAG-POL-RELATED RETROTRANSPOSON"/>
    <property type="match status" value="1"/>
</dbReference>
<dbReference type="PANTHER" id="PTHR11439:SF486">
    <property type="entry name" value="RLK (RECEPTOR-LIKE KINASE) PROTEIN, PUTATIVE-RELATED"/>
    <property type="match status" value="1"/>
</dbReference>
<dbReference type="Proteomes" id="UP000075243">
    <property type="component" value="Chromosome 2"/>
</dbReference>
<dbReference type="Gramene" id="C.cajan_06841.t">
    <property type="protein sequence ID" value="C.cajan_06841.t.cds1"/>
    <property type="gene ID" value="C.cajan_06841"/>
</dbReference>
<proteinExistence type="predicted"/>
<evidence type="ECO:0008006" key="3">
    <source>
        <dbReference type="Google" id="ProtNLM"/>
    </source>
</evidence>
<gene>
    <name evidence="1" type="ORF">KK1_007033</name>
</gene>
<dbReference type="EMBL" id="CM003604">
    <property type="protein sequence ID" value="KYP74358.1"/>
    <property type="molecule type" value="Genomic_DNA"/>
</dbReference>
<keyword evidence="2" id="KW-1185">Reference proteome</keyword>
<accession>A0A151U540</accession>
<evidence type="ECO:0000313" key="2">
    <source>
        <dbReference type="Proteomes" id="UP000075243"/>
    </source>
</evidence>
<reference evidence="1 2" key="1">
    <citation type="journal article" date="2012" name="Nat. Biotechnol.">
        <title>Draft genome sequence of pigeonpea (Cajanus cajan), an orphan legume crop of resource-poor farmers.</title>
        <authorList>
            <person name="Varshney R.K."/>
            <person name="Chen W."/>
            <person name="Li Y."/>
            <person name="Bharti A.K."/>
            <person name="Saxena R.K."/>
            <person name="Schlueter J.A."/>
            <person name="Donoghue M.T."/>
            <person name="Azam S."/>
            <person name="Fan G."/>
            <person name="Whaley A.M."/>
            <person name="Farmer A.D."/>
            <person name="Sheridan J."/>
            <person name="Iwata A."/>
            <person name="Tuteja R."/>
            <person name="Penmetsa R.V."/>
            <person name="Wu W."/>
            <person name="Upadhyaya H.D."/>
            <person name="Yang S.P."/>
            <person name="Shah T."/>
            <person name="Saxena K.B."/>
            <person name="Michael T."/>
            <person name="McCombie W.R."/>
            <person name="Yang B."/>
            <person name="Zhang G."/>
            <person name="Yang H."/>
            <person name="Wang J."/>
            <person name="Spillane C."/>
            <person name="Cook D.R."/>
            <person name="May G.D."/>
            <person name="Xu X."/>
            <person name="Jackson S.A."/>
        </authorList>
    </citation>
    <scope>NUCLEOTIDE SEQUENCE [LARGE SCALE GENOMIC DNA]</scope>
    <source>
        <strain evidence="2">cv. Asha</strain>
    </source>
</reference>
<organism evidence="1 2">
    <name type="scientific">Cajanus cajan</name>
    <name type="common">Pigeon pea</name>
    <name type="synonym">Cajanus indicus</name>
    <dbReference type="NCBI Taxonomy" id="3821"/>
    <lineage>
        <taxon>Eukaryota</taxon>
        <taxon>Viridiplantae</taxon>
        <taxon>Streptophyta</taxon>
        <taxon>Embryophyta</taxon>
        <taxon>Tracheophyta</taxon>
        <taxon>Spermatophyta</taxon>
        <taxon>Magnoliopsida</taxon>
        <taxon>eudicotyledons</taxon>
        <taxon>Gunneridae</taxon>
        <taxon>Pentapetalae</taxon>
        <taxon>rosids</taxon>
        <taxon>fabids</taxon>
        <taxon>Fabales</taxon>
        <taxon>Fabaceae</taxon>
        <taxon>Papilionoideae</taxon>
        <taxon>50 kb inversion clade</taxon>
        <taxon>NPAAA clade</taxon>
        <taxon>indigoferoid/millettioid clade</taxon>
        <taxon>Phaseoleae</taxon>
        <taxon>Cajanus</taxon>
    </lineage>
</organism>
<name>A0A151U540_CAJCA</name>
<dbReference type="STRING" id="3821.A0A151U540"/>
<sequence length="85" mass="9788">MYLANYTRSDITFAFNLLARYSSLPTQRHWNEVKQILHYLRGTMDMGLLYSNVPKLELNGYADAGYLSNPRNGKSPARLSLERTC</sequence>
<protein>
    <recommendedName>
        <fullName evidence="3">Retrovirus-related Pol polyprotein from transposon TNT 1-94</fullName>
    </recommendedName>
</protein>